<dbReference type="InterPro" id="IPR050397">
    <property type="entry name" value="Env_Response_Regulators"/>
</dbReference>
<dbReference type="CDD" id="cd00092">
    <property type="entry name" value="HTH_CRP"/>
    <property type="match status" value="1"/>
</dbReference>
<dbReference type="InterPro" id="IPR000595">
    <property type="entry name" value="cNMP-bd_dom"/>
</dbReference>
<dbReference type="Gene3D" id="1.10.10.10">
    <property type="entry name" value="Winged helix-like DNA-binding domain superfamily/Winged helix DNA-binding domain"/>
    <property type="match status" value="1"/>
</dbReference>
<dbReference type="CDD" id="cd00038">
    <property type="entry name" value="CAP_ED"/>
    <property type="match status" value="1"/>
</dbReference>
<gene>
    <name evidence="6" type="ORF">FHT01_000802</name>
</gene>
<dbReference type="SMART" id="SM00100">
    <property type="entry name" value="cNMP"/>
    <property type="match status" value="1"/>
</dbReference>
<proteinExistence type="predicted"/>
<evidence type="ECO:0000313" key="7">
    <source>
        <dbReference type="Proteomes" id="UP000788153"/>
    </source>
</evidence>
<dbReference type="SMART" id="SM00419">
    <property type="entry name" value="HTH_CRP"/>
    <property type="match status" value="1"/>
</dbReference>
<sequence length="235" mass="26059">MSGLITLTTDEHAALDRIEERRRQVRKGTVIQHSEERVTELFVLREGMMMSYVLLPDGSRQILRFYFPGEIMGMAGMGYRNAPETLCALADCVVCPFEKAAVSRLMVDHPRLGAMLMAFSQIERAVLTDRLASLGRTSARARVGALLLELHNRLRARDGRGNGTFPLGLTQEEIGDATGLTSVHVNRMLRQLEEDGLITREAGHVTIGDVAALARATHHVDRYAALDLSWLPPAR</sequence>
<dbReference type="SUPFAM" id="SSF51206">
    <property type="entry name" value="cAMP-binding domain-like"/>
    <property type="match status" value="1"/>
</dbReference>
<dbReference type="Pfam" id="PF13545">
    <property type="entry name" value="HTH_Crp_2"/>
    <property type="match status" value="1"/>
</dbReference>
<dbReference type="Proteomes" id="UP000788153">
    <property type="component" value="Unassembled WGS sequence"/>
</dbReference>
<dbReference type="PANTHER" id="PTHR24567">
    <property type="entry name" value="CRP FAMILY TRANSCRIPTIONAL REGULATORY PROTEIN"/>
    <property type="match status" value="1"/>
</dbReference>
<dbReference type="InterPro" id="IPR036388">
    <property type="entry name" value="WH-like_DNA-bd_sf"/>
</dbReference>
<organism evidence="6 7">
    <name type="scientific">Sphingomonas japonica</name>
    <dbReference type="NCBI Taxonomy" id="511662"/>
    <lineage>
        <taxon>Bacteria</taxon>
        <taxon>Pseudomonadati</taxon>
        <taxon>Pseudomonadota</taxon>
        <taxon>Alphaproteobacteria</taxon>
        <taxon>Sphingomonadales</taxon>
        <taxon>Sphingomonadaceae</taxon>
        <taxon>Sphingomonas</taxon>
    </lineage>
</organism>
<name>A0ABX0TZJ4_9SPHN</name>
<dbReference type="PRINTS" id="PR00034">
    <property type="entry name" value="HTHCRP"/>
</dbReference>
<dbReference type="PROSITE" id="PS50042">
    <property type="entry name" value="CNMP_BINDING_3"/>
    <property type="match status" value="1"/>
</dbReference>
<evidence type="ECO:0000259" key="4">
    <source>
        <dbReference type="PROSITE" id="PS50042"/>
    </source>
</evidence>
<keyword evidence="1" id="KW-0805">Transcription regulation</keyword>
<dbReference type="SUPFAM" id="SSF46785">
    <property type="entry name" value="Winged helix' DNA-binding domain"/>
    <property type="match status" value="1"/>
</dbReference>
<protein>
    <submittedName>
        <fullName evidence="6">CRP-like cAMP-binding protein</fullName>
    </submittedName>
</protein>
<evidence type="ECO:0000313" key="6">
    <source>
        <dbReference type="EMBL" id="NIJ23260.1"/>
    </source>
</evidence>
<keyword evidence="3" id="KW-0804">Transcription</keyword>
<dbReference type="Pfam" id="PF00027">
    <property type="entry name" value="cNMP_binding"/>
    <property type="match status" value="1"/>
</dbReference>
<dbReference type="RefSeq" id="WP_140048405.1">
    <property type="nucleotide sequence ID" value="NZ_BAAAEV010000001.1"/>
</dbReference>
<evidence type="ECO:0000256" key="1">
    <source>
        <dbReference type="ARBA" id="ARBA00023015"/>
    </source>
</evidence>
<evidence type="ECO:0000256" key="2">
    <source>
        <dbReference type="ARBA" id="ARBA00023125"/>
    </source>
</evidence>
<reference evidence="6 7" key="1">
    <citation type="submission" date="2020-03" db="EMBL/GenBank/DDBJ databases">
        <title>Genomic Encyclopedia of Type Strains, Phase IV (KMG-IV): sequencing the most valuable type-strain genomes for metagenomic binning, comparative biology and taxonomic classification.</title>
        <authorList>
            <person name="Goeker M."/>
        </authorList>
    </citation>
    <scope>NUCLEOTIDE SEQUENCE [LARGE SCALE GENOMIC DNA]</scope>
    <source>
        <strain evidence="6 7">DSM 22753</strain>
    </source>
</reference>
<keyword evidence="7" id="KW-1185">Reference proteome</keyword>
<evidence type="ECO:0000256" key="3">
    <source>
        <dbReference type="ARBA" id="ARBA00023163"/>
    </source>
</evidence>
<evidence type="ECO:0000259" key="5">
    <source>
        <dbReference type="PROSITE" id="PS51063"/>
    </source>
</evidence>
<dbReference type="InterPro" id="IPR018490">
    <property type="entry name" value="cNMP-bd_dom_sf"/>
</dbReference>
<accession>A0ABX0TZJ4</accession>
<keyword evidence="2" id="KW-0238">DNA-binding</keyword>
<dbReference type="EMBL" id="JAASQP010000001">
    <property type="protein sequence ID" value="NIJ23260.1"/>
    <property type="molecule type" value="Genomic_DNA"/>
</dbReference>
<comment type="caution">
    <text evidence="6">The sequence shown here is derived from an EMBL/GenBank/DDBJ whole genome shotgun (WGS) entry which is preliminary data.</text>
</comment>
<feature type="domain" description="Cyclic nucleotide-binding" evidence="4">
    <location>
        <begin position="15"/>
        <end position="133"/>
    </location>
</feature>
<dbReference type="InterPro" id="IPR036390">
    <property type="entry name" value="WH_DNA-bd_sf"/>
</dbReference>
<dbReference type="Gene3D" id="2.60.120.10">
    <property type="entry name" value="Jelly Rolls"/>
    <property type="match status" value="1"/>
</dbReference>
<dbReference type="InterPro" id="IPR012318">
    <property type="entry name" value="HTH_CRP"/>
</dbReference>
<dbReference type="InterPro" id="IPR014710">
    <property type="entry name" value="RmlC-like_jellyroll"/>
</dbReference>
<dbReference type="PANTHER" id="PTHR24567:SF75">
    <property type="entry name" value="FUMARATE AND NITRATE REDUCTION REGULATORY PROTEIN"/>
    <property type="match status" value="1"/>
</dbReference>
<feature type="domain" description="HTH crp-type" evidence="5">
    <location>
        <begin position="137"/>
        <end position="211"/>
    </location>
</feature>
<dbReference type="PROSITE" id="PS51063">
    <property type="entry name" value="HTH_CRP_2"/>
    <property type="match status" value="1"/>
</dbReference>